<gene>
    <name evidence="1" type="ORF">PXEA_LOCUS8188</name>
</gene>
<dbReference type="Proteomes" id="UP000784294">
    <property type="component" value="Unassembled WGS sequence"/>
</dbReference>
<evidence type="ECO:0000313" key="1">
    <source>
        <dbReference type="EMBL" id="VEL14748.1"/>
    </source>
</evidence>
<name>A0A448WLK0_9PLAT</name>
<dbReference type="AlphaFoldDB" id="A0A448WLK0"/>
<dbReference type="EMBL" id="CAAALY010022202">
    <property type="protein sequence ID" value="VEL14748.1"/>
    <property type="molecule type" value="Genomic_DNA"/>
</dbReference>
<accession>A0A448WLK0</accession>
<protein>
    <submittedName>
        <fullName evidence="1">Uncharacterized protein</fullName>
    </submittedName>
</protein>
<comment type="caution">
    <text evidence="1">The sequence shown here is derived from an EMBL/GenBank/DDBJ whole genome shotgun (WGS) entry which is preliminary data.</text>
</comment>
<evidence type="ECO:0000313" key="2">
    <source>
        <dbReference type="Proteomes" id="UP000784294"/>
    </source>
</evidence>
<keyword evidence="2" id="KW-1185">Reference proteome</keyword>
<reference evidence="1" key="1">
    <citation type="submission" date="2018-11" db="EMBL/GenBank/DDBJ databases">
        <authorList>
            <consortium name="Pathogen Informatics"/>
        </authorList>
    </citation>
    <scope>NUCLEOTIDE SEQUENCE</scope>
</reference>
<proteinExistence type="predicted"/>
<organism evidence="1 2">
    <name type="scientific">Protopolystoma xenopodis</name>
    <dbReference type="NCBI Taxonomy" id="117903"/>
    <lineage>
        <taxon>Eukaryota</taxon>
        <taxon>Metazoa</taxon>
        <taxon>Spiralia</taxon>
        <taxon>Lophotrochozoa</taxon>
        <taxon>Platyhelminthes</taxon>
        <taxon>Monogenea</taxon>
        <taxon>Polyopisthocotylea</taxon>
        <taxon>Polystomatidea</taxon>
        <taxon>Polystomatidae</taxon>
        <taxon>Protopolystoma</taxon>
    </lineage>
</organism>
<sequence>MLSRSDDVRDMTEESLHIFTGIEGDCLGNSVSMNVPVKPIGSWSRGICRRLLVEPTLNLFTQHFHLKWK</sequence>